<dbReference type="OrthoDB" id="445270at2759"/>
<feature type="region of interest" description="Disordered" evidence="1">
    <location>
        <begin position="195"/>
        <end position="242"/>
    </location>
</feature>
<evidence type="ECO:0000313" key="3">
    <source>
        <dbReference type="EMBL" id="CAE7456126.1"/>
    </source>
</evidence>
<name>A0A812RYJ5_9DINO</name>
<accession>A0A812RYJ5</accession>
<dbReference type="PROSITE" id="PS50020">
    <property type="entry name" value="WW_DOMAIN_2"/>
    <property type="match status" value="1"/>
</dbReference>
<feature type="compositionally biased region" description="Basic residues" evidence="1">
    <location>
        <begin position="40"/>
        <end position="57"/>
    </location>
</feature>
<organism evidence="3 4">
    <name type="scientific">Symbiodinium necroappetens</name>
    <dbReference type="NCBI Taxonomy" id="1628268"/>
    <lineage>
        <taxon>Eukaryota</taxon>
        <taxon>Sar</taxon>
        <taxon>Alveolata</taxon>
        <taxon>Dinophyceae</taxon>
        <taxon>Suessiales</taxon>
        <taxon>Symbiodiniaceae</taxon>
        <taxon>Symbiodinium</taxon>
    </lineage>
</organism>
<evidence type="ECO:0000259" key="2">
    <source>
        <dbReference type="PROSITE" id="PS50020"/>
    </source>
</evidence>
<reference evidence="3" key="1">
    <citation type="submission" date="2021-02" db="EMBL/GenBank/DDBJ databases">
        <authorList>
            <person name="Dougan E. K."/>
            <person name="Rhodes N."/>
            <person name="Thang M."/>
            <person name="Chan C."/>
        </authorList>
    </citation>
    <scope>NUCLEOTIDE SEQUENCE</scope>
</reference>
<feature type="region of interest" description="Disordered" evidence="1">
    <location>
        <begin position="1"/>
        <end position="61"/>
    </location>
</feature>
<dbReference type="EMBL" id="CAJNJA010020170">
    <property type="protein sequence ID" value="CAE7456126.1"/>
    <property type="molecule type" value="Genomic_DNA"/>
</dbReference>
<feature type="domain" description="WW" evidence="2">
    <location>
        <begin position="67"/>
        <end position="102"/>
    </location>
</feature>
<gene>
    <name evidence="3" type="ORF">SNEC2469_LOCUS12694</name>
</gene>
<comment type="caution">
    <text evidence="3">The sequence shown here is derived from an EMBL/GenBank/DDBJ whole genome shotgun (WGS) entry which is preliminary data.</text>
</comment>
<dbReference type="Proteomes" id="UP000601435">
    <property type="component" value="Unassembled WGS sequence"/>
</dbReference>
<dbReference type="AlphaFoldDB" id="A0A812RYJ5"/>
<protein>
    <recommendedName>
        <fullName evidence="2">WW domain-containing protein</fullName>
    </recommendedName>
</protein>
<dbReference type="InterPro" id="IPR001202">
    <property type="entry name" value="WW_dom"/>
</dbReference>
<feature type="compositionally biased region" description="Basic and acidic residues" evidence="1">
    <location>
        <begin position="24"/>
        <end position="39"/>
    </location>
</feature>
<evidence type="ECO:0000313" key="4">
    <source>
        <dbReference type="Proteomes" id="UP000601435"/>
    </source>
</evidence>
<evidence type="ECO:0000256" key="1">
    <source>
        <dbReference type="SAM" id="MobiDB-lite"/>
    </source>
</evidence>
<keyword evidence="4" id="KW-1185">Reference proteome</keyword>
<proteinExistence type="predicted"/>
<dbReference type="SUPFAM" id="SSF51045">
    <property type="entry name" value="WW domain"/>
    <property type="match status" value="1"/>
</dbReference>
<feature type="compositionally biased region" description="Basic and acidic residues" evidence="1">
    <location>
        <begin position="195"/>
        <end position="214"/>
    </location>
</feature>
<sequence length="356" mass="39671">MEVIDDADVCSSGSEAVVVEEENQEHAKEHASKNADQKSSRHKRDALREKSRQKRVHAQLEAKLQTMPLPPGWVRVASKSKPGAFYYAHPATKRTQAHPPATMYEGLPEPSKVLTPVRDIVQDAADAARKAEAKKKEREAEDGRLGRVDLAVLISWSYLAEEKARLAAKEEAARMRRKRDEEAAADEEVIRKAREKRALAPKESFEEAQAPERKEKRKATGVRFDTAKGAQDENGSPLAGSDSEELDLYRLRDQFRAKVAATSAPVFDDLEEAGLGRWVGGVVHGWFAGKKALDRGCLEEAEEGCNGGCLDGGNCVEEERKQFKKLKKSLFQMIFTCRCRGRKPSRSQRSHDVPPV</sequence>
<dbReference type="InterPro" id="IPR036020">
    <property type="entry name" value="WW_dom_sf"/>
</dbReference>